<gene>
    <name evidence="2" type="ORF">A2997_00070</name>
</gene>
<dbReference type="EMBL" id="MFUQ01000006">
    <property type="protein sequence ID" value="OGI83963.1"/>
    <property type="molecule type" value="Genomic_DNA"/>
</dbReference>
<protein>
    <recommendedName>
        <fullName evidence="1">TraC-like domain-containing protein</fullName>
    </recommendedName>
</protein>
<comment type="caution">
    <text evidence="2">The sequence shown here is derived from an EMBL/GenBank/DDBJ whole genome shotgun (WGS) entry which is preliminary data.</text>
</comment>
<organism evidence="2 3">
    <name type="scientific">Candidatus Nomurabacteria bacterium RIFCSPLOWO2_01_FULL_36_10b</name>
    <dbReference type="NCBI Taxonomy" id="1801766"/>
    <lineage>
        <taxon>Bacteria</taxon>
        <taxon>Candidatus Nomuraibacteriota</taxon>
    </lineage>
</organism>
<feature type="domain" description="TraC-like" evidence="1">
    <location>
        <begin position="19"/>
        <end position="205"/>
    </location>
</feature>
<reference evidence="2 3" key="1">
    <citation type="journal article" date="2016" name="Nat. Commun.">
        <title>Thousands of microbial genomes shed light on interconnected biogeochemical processes in an aquifer system.</title>
        <authorList>
            <person name="Anantharaman K."/>
            <person name="Brown C.T."/>
            <person name="Hug L.A."/>
            <person name="Sharon I."/>
            <person name="Castelle C.J."/>
            <person name="Probst A.J."/>
            <person name="Thomas B.C."/>
            <person name="Singh A."/>
            <person name="Wilkins M.J."/>
            <person name="Karaoz U."/>
            <person name="Brodie E.L."/>
            <person name="Williams K.H."/>
            <person name="Hubbard S.S."/>
            <person name="Banfield J.F."/>
        </authorList>
    </citation>
    <scope>NUCLEOTIDE SEQUENCE [LARGE SCALE GENOMIC DNA]</scope>
</reference>
<dbReference type="STRING" id="1801766.A2997_00070"/>
<dbReference type="Proteomes" id="UP000179448">
    <property type="component" value="Unassembled WGS sequence"/>
</dbReference>
<dbReference type="AlphaFoldDB" id="A0A1F6WQ06"/>
<evidence type="ECO:0000313" key="2">
    <source>
        <dbReference type="EMBL" id="OGI83963.1"/>
    </source>
</evidence>
<accession>A0A1F6WQ06</accession>
<dbReference type="InterPro" id="IPR058596">
    <property type="entry name" value="TraC-like_dom"/>
</dbReference>
<evidence type="ECO:0000313" key="3">
    <source>
        <dbReference type="Proteomes" id="UP000179448"/>
    </source>
</evidence>
<evidence type="ECO:0000259" key="1">
    <source>
        <dbReference type="Pfam" id="PF26593"/>
    </source>
</evidence>
<proteinExistence type="predicted"/>
<sequence>MANETHSQNFVAIKEIRDGVVILKSGALRGVLLVTAMNLALKSSEEQEAVIYQFQNFLNSIDFSIEIVVQSRRMDIRPYLQMLDERLLQQKEELMRVQTKMYIEYIRYFSEEVDIMKKYFFVVVPYTSSQTSYRKKSIIDRIFGKKGGDKKKKDVDLSMSEEQFQEKRLQLEERIGVIRQGLQGLGLKVEYVDTPALVDLFYSLYNPGDVQKSVVGSESIET</sequence>
<name>A0A1F6WQ06_9BACT</name>
<dbReference type="Pfam" id="PF26593">
    <property type="entry name" value="TraC-like"/>
    <property type="match status" value="1"/>
</dbReference>